<organism evidence="1 2">
    <name type="scientific">Streptomyces achmelvichensis</name>
    <dbReference type="NCBI Taxonomy" id="3134111"/>
    <lineage>
        <taxon>Bacteria</taxon>
        <taxon>Bacillati</taxon>
        <taxon>Actinomycetota</taxon>
        <taxon>Actinomycetes</taxon>
        <taxon>Kitasatosporales</taxon>
        <taxon>Streptomycetaceae</taxon>
        <taxon>Streptomyces</taxon>
    </lineage>
</organism>
<proteinExistence type="predicted"/>
<dbReference type="EMBL" id="JBBKAJ010000022">
    <property type="protein sequence ID" value="MEJ8638617.1"/>
    <property type="molecule type" value="Genomic_DNA"/>
</dbReference>
<name>A0ACC6Q4I6_9ACTN</name>
<accession>A0ACC6Q4I6</accession>
<dbReference type="Proteomes" id="UP001377168">
    <property type="component" value="Unassembled WGS sequence"/>
</dbReference>
<keyword evidence="2" id="KW-1185">Reference proteome</keyword>
<evidence type="ECO:0000313" key="2">
    <source>
        <dbReference type="Proteomes" id="UP001377168"/>
    </source>
</evidence>
<comment type="caution">
    <text evidence="1">The sequence shown here is derived from an EMBL/GenBank/DDBJ whole genome shotgun (WGS) entry which is preliminary data.</text>
</comment>
<evidence type="ECO:0000313" key="1">
    <source>
        <dbReference type="EMBL" id="MEJ8638617.1"/>
    </source>
</evidence>
<sequence length="196" mass="21331">MTTREQVLAVCKANWEYRGLDESSVREMLDELDAHLRDAAADGRGAEAVVGKDMKAFAASWARARTPLPVRLLRMTAMITFVTGWMLLFGHLVRWTGELPVSTSRIAFFAVLATVTVTWDMRRGSSALGRGWLVANAAAVAAAISILWLAGDRTLFHLPLWCSLLLLAPGLPYALANARAKRRAGKTPDATAPAAR</sequence>
<reference evidence="1" key="1">
    <citation type="submission" date="2024-03" db="EMBL/GenBank/DDBJ databases">
        <title>Novel Streptomyces species of biotechnological and ecological value are a feature of Machair soil.</title>
        <authorList>
            <person name="Prole J.R."/>
            <person name="Goodfellow M."/>
            <person name="Allenby N."/>
            <person name="Ward A.C."/>
        </authorList>
    </citation>
    <scope>NUCLEOTIDE SEQUENCE</scope>
    <source>
        <strain evidence="1">MS2.AVA.5</strain>
    </source>
</reference>
<gene>
    <name evidence="1" type="ORF">WKI67_35215</name>
</gene>
<protein>
    <submittedName>
        <fullName evidence="1">Uncharacterized protein</fullName>
    </submittedName>
</protein>